<accession>A0A1W0A3K1</accession>
<dbReference type="AlphaFoldDB" id="A0A1W0A3K1"/>
<sequence>MVVGDSHADMAKPRFAKLYEDAVKAKKQFPTVAFRTRFGRALLPCRPEYHEVIELLKMIKLQVVMFVIHCMHFIYFFLVLRRTGLSLLLHNAAKMNLPKQNMEDVRVLMKKYDMSDLGALGVKVFVVDQGPEMYWQDPFYKRIAGDSCQICILTNNFEVLQYKTHRAV</sequence>
<keyword evidence="1" id="KW-0812">Transmembrane</keyword>
<dbReference type="EMBL" id="JNBS01000556">
    <property type="protein sequence ID" value="OQS04761.1"/>
    <property type="molecule type" value="Genomic_DNA"/>
</dbReference>
<keyword evidence="3" id="KW-1185">Reference proteome</keyword>
<name>A0A1W0A3K1_9STRA</name>
<proteinExistence type="predicted"/>
<keyword evidence="1" id="KW-1133">Transmembrane helix</keyword>
<evidence type="ECO:0000313" key="3">
    <source>
        <dbReference type="Proteomes" id="UP000243217"/>
    </source>
</evidence>
<evidence type="ECO:0000313" key="2">
    <source>
        <dbReference type="EMBL" id="OQS04761.1"/>
    </source>
</evidence>
<protein>
    <submittedName>
        <fullName evidence="2">Uncharacterized protein</fullName>
    </submittedName>
</protein>
<evidence type="ECO:0000256" key="1">
    <source>
        <dbReference type="SAM" id="Phobius"/>
    </source>
</evidence>
<comment type="caution">
    <text evidence="2">The sequence shown here is derived from an EMBL/GenBank/DDBJ whole genome shotgun (WGS) entry which is preliminary data.</text>
</comment>
<gene>
    <name evidence="2" type="ORF">THRCLA_03021</name>
</gene>
<keyword evidence="1" id="KW-0472">Membrane</keyword>
<organism evidence="2 3">
    <name type="scientific">Thraustotheca clavata</name>
    <dbReference type="NCBI Taxonomy" id="74557"/>
    <lineage>
        <taxon>Eukaryota</taxon>
        <taxon>Sar</taxon>
        <taxon>Stramenopiles</taxon>
        <taxon>Oomycota</taxon>
        <taxon>Saprolegniomycetes</taxon>
        <taxon>Saprolegniales</taxon>
        <taxon>Achlyaceae</taxon>
        <taxon>Thraustotheca</taxon>
    </lineage>
</organism>
<reference evidence="2 3" key="1">
    <citation type="journal article" date="2014" name="Genome Biol. Evol.">
        <title>The secreted proteins of Achlya hypogyna and Thraustotheca clavata identify the ancestral oomycete secretome and reveal gene acquisitions by horizontal gene transfer.</title>
        <authorList>
            <person name="Misner I."/>
            <person name="Blouin N."/>
            <person name="Leonard G."/>
            <person name="Richards T.A."/>
            <person name="Lane C.E."/>
        </authorList>
    </citation>
    <scope>NUCLEOTIDE SEQUENCE [LARGE SCALE GENOMIC DNA]</scope>
    <source>
        <strain evidence="2 3">ATCC 34112</strain>
    </source>
</reference>
<feature type="transmembrane region" description="Helical" evidence="1">
    <location>
        <begin position="59"/>
        <end position="80"/>
    </location>
</feature>
<dbReference type="Proteomes" id="UP000243217">
    <property type="component" value="Unassembled WGS sequence"/>
</dbReference>